<organism evidence="2">
    <name type="scientific">marine sediment metagenome</name>
    <dbReference type="NCBI Taxonomy" id="412755"/>
    <lineage>
        <taxon>unclassified sequences</taxon>
        <taxon>metagenomes</taxon>
        <taxon>ecological metagenomes</taxon>
    </lineage>
</organism>
<reference evidence="2" key="1">
    <citation type="journal article" date="2015" name="Nature">
        <title>Complex archaea that bridge the gap between prokaryotes and eukaryotes.</title>
        <authorList>
            <person name="Spang A."/>
            <person name="Saw J.H."/>
            <person name="Jorgensen S.L."/>
            <person name="Zaremba-Niedzwiedzka K."/>
            <person name="Martijn J."/>
            <person name="Lind A.E."/>
            <person name="van Eijk R."/>
            <person name="Schleper C."/>
            <person name="Guy L."/>
            <person name="Ettema T.J."/>
        </authorList>
    </citation>
    <scope>NUCLEOTIDE SEQUENCE</scope>
</reference>
<proteinExistence type="predicted"/>
<evidence type="ECO:0000259" key="1">
    <source>
        <dbReference type="Pfam" id="PF03102"/>
    </source>
</evidence>
<evidence type="ECO:0000313" key="2">
    <source>
        <dbReference type="EMBL" id="KKM08253.1"/>
    </source>
</evidence>
<comment type="caution">
    <text evidence="2">The sequence shown here is derived from an EMBL/GenBank/DDBJ whole genome shotgun (WGS) entry which is preliminary data.</text>
</comment>
<accession>A0A0F9KAV9</accession>
<dbReference type="EMBL" id="LAZR01015591">
    <property type="protein sequence ID" value="KKM08253.1"/>
    <property type="molecule type" value="Genomic_DNA"/>
</dbReference>
<dbReference type="InterPro" id="IPR013785">
    <property type="entry name" value="Aldolase_TIM"/>
</dbReference>
<protein>
    <recommendedName>
        <fullName evidence="1">PseI/NeuA/B-like domain-containing protein</fullName>
    </recommendedName>
</protein>
<gene>
    <name evidence="2" type="ORF">LCGC14_1725690</name>
</gene>
<name>A0A0F9KAV9_9ZZZZ</name>
<dbReference type="AlphaFoldDB" id="A0A0F9KAV9"/>
<dbReference type="InterPro" id="IPR013132">
    <property type="entry name" value="PseI/NeuA/B-like_N"/>
</dbReference>
<dbReference type="GO" id="GO:0016051">
    <property type="term" value="P:carbohydrate biosynthetic process"/>
    <property type="evidence" value="ECO:0007669"/>
    <property type="project" value="InterPro"/>
</dbReference>
<dbReference type="GO" id="GO:0047444">
    <property type="term" value="F:N-acylneuraminate-9-phosphate synthase activity"/>
    <property type="evidence" value="ECO:0007669"/>
    <property type="project" value="TreeGrafter"/>
</dbReference>
<dbReference type="PANTHER" id="PTHR42966">
    <property type="entry name" value="N-ACETYLNEURAMINATE SYNTHASE"/>
    <property type="match status" value="1"/>
</dbReference>
<dbReference type="InterPro" id="IPR051690">
    <property type="entry name" value="PseI-like"/>
</dbReference>
<feature type="domain" description="PseI/NeuA/B-like" evidence="1">
    <location>
        <begin position="55"/>
        <end position="267"/>
    </location>
</feature>
<dbReference type="Gene3D" id="3.20.20.70">
    <property type="entry name" value="Aldolase class I"/>
    <property type="match status" value="1"/>
</dbReference>
<sequence length="276" mass="30931">MRRPAERAVTLDSKRPSPIKILNNEPLAQPRHVIVIAELGSNIYPFKAEQLQLKIRAAAAAGADAVKIQLFKAEHFPVAEREVKERFEFPRHMIPVFAQIAIQHELAYGASVFDKQAVDMAVAARCDFLKLATRETGNTRLRAYCHEEFGEPIYRSVNWPIDRTVSEADTAWTMLAVPGEVTLGCVSEYPTNRPAWWNLANLKSDLFDPFGWSSHTQGMEDVLIAVQAGATVIEKHLATDPTDVEAEWSLLPPEFGQMVEAIRKMEADDDAHLRVS</sequence>
<dbReference type="Pfam" id="PF03102">
    <property type="entry name" value="NeuB"/>
    <property type="match status" value="1"/>
</dbReference>
<dbReference type="SUPFAM" id="SSF51569">
    <property type="entry name" value="Aldolase"/>
    <property type="match status" value="1"/>
</dbReference>
<dbReference type="PANTHER" id="PTHR42966:SF1">
    <property type="entry name" value="SIALIC ACID SYNTHASE"/>
    <property type="match status" value="1"/>
</dbReference>